<dbReference type="CDD" id="cd00038">
    <property type="entry name" value="CAP_ED"/>
    <property type="match status" value="1"/>
</dbReference>
<keyword evidence="3" id="KW-0804">Transcription</keyword>
<dbReference type="SMART" id="SM00100">
    <property type="entry name" value="cNMP"/>
    <property type="match status" value="1"/>
</dbReference>
<dbReference type="PANTHER" id="PTHR24567">
    <property type="entry name" value="CRP FAMILY TRANSCRIPTIONAL REGULATORY PROTEIN"/>
    <property type="match status" value="1"/>
</dbReference>
<feature type="domain" description="Cyclic nucleotide-binding" evidence="4">
    <location>
        <begin position="33"/>
        <end position="153"/>
    </location>
</feature>
<keyword evidence="6" id="KW-0808">Transferase</keyword>
<keyword evidence="1" id="KW-0805">Transcription regulation</keyword>
<name>A0A178MVM6_9PROT</name>
<dbReference type="PROSITE" id="PS50042">
    <property type="entry name" value="CNMP_BINDING_3"/>
    <property type="match status" value="1"/>
</dbReference>
<keyword evidence="2" id="KW-0238">DNA-binding</keyword>
<dbReference type="InterPro" id="IPR036388">
    <property type="entry name" value="WH-like_DNA-bd_sf"/>
</dbReference>
<dbReference type="PROSITE" id="PS51063">
    <property type="entry name" value="HTH_CRP_2"/>
    <property type="match status" value="1"/>
</dbReference>
<evidence type="ECO:0000259" key="5">
    <source>
        <dbReference type="PROSITE" id="PS51063"/>
    </source>
</evidence>
<dbReference type="InterPro" id="IPR014710">
    <property type="entry name" value="RmlC-like_jellyroll"/>
</dbReference>
<dbReference type="SMART" id="SM00419">
    <property type="entry name" value="HTH_CRP"/>
    <property type="match status" value="1"/>
</dbReference>
<dbReference type="GO" id="GO:0016301">
    <property type="term" value="F:kinase activity"/>
    <property type="evidence" value="ECO:0007669"/>
    <property type="project" value="UniProtKB-KW"/>
</dbReference>
<dbReference type="OrthoDB" id="190787at2"/>
<dbReference type="Pfam" id="PF00027">
    <property type="entry name" value="cNMP_binding"/>
    <property type="match status" value="1"/>
</dbReference>
<evidence type="ECO:0000259" key="4">
    <source>
        <dbReference type="PROSITE" id="PS50042"/>
    </source>
</evidence>
<dbReference type="Pfam" id="PF13545">
    <property type="entry name" value="HTH_Crp_2"/>
    <property type="match status" value="1"/>
</dbReference>
<proteinExistence type="predicted"/>
<organism evidence="6 7">
    <name type="scientific">Paramagnetospirillum marisnigri</name>
    <dbReference type="NCBI Taxonomy" id="1285242"/>
    <lineage>
        <taxon>Bacteria</taxon>
        <taxon>Pseudomonadati</taxon>
        <taxon>Pseudomonadota</taxon>
        <taxon>Alphaproteobacteria</taxon>
        <taxon>Rhodospirillales</taxon>
        <taxon>Magnetospirillaceae</taxon>
        <taxon>Paramagnetospirillum</taxon>
    </lineage>
</organism>
<feature type="domain" description="HTH crp-type" evidence="5">
    <location>
        <begin position="167"/>
        <end position="235"/>
    </location>
</feature>
<dbReference type="RefSeq" id="WP_068489759.1">
    <property type="nucleotide sequence ID" value="NZ_LWQT01000037.1"/>
</dbReference>
<dbReference type="GO" id="GO:0005829">
    <property type="term" value="C:cytosol"/>
    <property type="evidence" value="ECO:0007669"/>
    <property type="project" value="TreeGrafter"/>
</dbReference>
<dbReference type="SUPFAM" id="SSF51206">
    <property type="entry name" value="cAMP-binding domain-like"/>
    <property type="match status" value="1"/>
</dbReference>
<keyword evidence="6" id="KW-0418">Kinase</keyword>
<evidence type="ECO:0000313" key="6">
    <source>
        <dbReference type="EMBL" id="OAN54140.1"/>
    </source>
</evidence>
<evidence type="ECO:0000256" key="3">
    <source>
        <dbReference type="ARBA" id="ARBA00023163"/>
    </source>
</evidence>
<dbReference type="STRING" id="1285242.A6A04_12945"/>
<sequence length="248" mass="27036">MVQITQKRVQSSSRLAGHGLKAEDLAAMGRLPLFCDLPAEALAEITVEASVHKYQRNEVIFHQGDVPTALRVVLDGQVGLTGTVTDGGETLVEILSAGEMFIAAAVLTEKPFLMSAVALQTSRILSLPGERFRRDVRERPDLSFLMLASMAKHFRMLVREVKDLKLKSAAQRLALYLLGLTAKREGSTIVRLPHSKSIIAARVGVRPETLSRAFGHLRKQGVAVDGHAVAIADIPALRAYCHEGEEII</sequence>
<dbReference type="PANTHER" id="PTHR24567:SF74">
    <property type="entry name" value="HTH-TYPE TRANSCRIPTIONAL REGULATOR ARCR"/>
    <property type="match status" value="1"/>
</dbReference>
<evidence type="ECO:0000313" key="7">
    <source>
        <dbReference type="Proteomes" id="UP000078428"/>
    </source>
</evidence>
<reference evidence="6 7" key="1">
    <citation type="submission" date="2016-04" db="EMBL/GenBank/DDBJ databases">
        <title>Draft genome sequence of freshwater magnetotactic bacteria Magnetospirillum marisnigri SP-1 and Magnetospirillum moscoviense BB-1.</title>
        <authorList>
            <person name="Koziaeva V."/>
            <person name="Dziuba M.V."/>
            <person name="Ivanov T.M."/>
            <person name="Kuznetsov B."/>
            <person name="Grouzdev D.S."/>
        </authorList>
    </citation>
    <scope>NUCLEOTIDE SEQUENCE [LARGE SCALE GENOMIC DNA]</scope>
    <source>
        <strain evidence="6 7">SP-1</strain>
    </source>
</reference>
<dbReference type="InterPro" id="IPR050397">
    <property type="entry name" value="Env_Response_Regulators"/>
</dbReference>
<dbReference type="GO" id="GO:0003677">
    <property type="term" value="F:DNA binding"/>
    <property type="evidence" value="ECO:0007669"/>
    <property type="project" value="UniProtKB-KW"/>
</dbReference>
<dbReference type="AlphaFoldDB" id="A0A178MVM6"/>
<dbReference type="InterPro" id="IPR000595">
    <property type="entry name" value="cNMP-bd_dom"/>
</dbReference>
<dbReference type="GO" id="GO:0003700">
    <property type="term" value="F:DNA-binding transcription factor activity"/>
    <property type="evidence" value="ECO:0007669"/>
    <property type="project" value="TreeGrafter"/>
</dbReference>
<evidence type="ECO:0000256" key="1">
    <source>
        <dbReference type="ARBA" id="ARBA00023015"/>
    </source>
</evidence>
<dbReference type="SUPFAM" id="SSF46785">
    <property type="entry name" value="Winged helix' DNA-binding domain"/>
    <property type="match status" value="1"/>
</dbReference>
<dbReference type="InterPro" id="IPR018490">
    <property type="entry name" value="cNMP-bd_dom_sf"/>
</dbReference>
<dbReference type="InterPro" id="IPR012318">
    <property type="entry name" value="HTH_CRP"/>
</dbReference>
<gene>
    <name evidence="6" type="ORF">A6A04_12945</name>
</gene>
<keyword evidence="7" id="KW-1185">Reference proteome</keyword>
<protein>
    <submittedName>
        <fullName evidence="6">Protein kinase</fullName>
    </submittedName>
</protein>
<accession>A0A178MVM6</accession>
<dbReference type="InterPro" id="IPR036390">
    <property type="entry name" value="WH_DNA-bd_sf"/>
</dbReference>
<comment type="caution">
    <text evidence="6">The sequence shown here is derived from an EMBL/GenBank/DDBJ whole genome shotgun (WGS) entry which is preliminary data.</text>
</comment>
<evidence type="ECO:0000256" key="2">
    <source>
        <dbReference type="ARBA" id="ARBA00023125"/>
    </source>
</evidence>
<dbReference type="EMBL" id="LWQT01000037">
    <property type="protein sequence ID" value="OAN54140.1"/>
    <property type="molecule type" value="Genomic_DNA"/>
</dbReference>
<dbReference type="Gene3D" id="1.10.10.10">
    <property type="entry name" value="Winged helix-like DNA-binding domain superfamily/Winged helix DNA-binding domain"/>
    <property type="match status" value="1"/>
</dbReference>
<dbReference type="Gene3D" id="2.60.120.10">
    <property type="entry name" value="Jelly Rolls"/>
    <property type="match status" value="1"/>
</dbReference>
<dbReference type="Proteomes" id="UP000078428">
    <property type="component" value="Unassembled WGS sequence"/>
</dbReference>